<dbReference type="EMBL" id="JAUTXU010000347">
    <property type="protein sequence ID" value="KAK3684403.1"/>
    <property type="molecule type" value="Genomic_DNA"/>
</dbReference>
<dbReference type="Proteomes" id="UP001281147">
    <property type="component" value="Unassembled WGS sequence"/>
</dbReference>
<comment type="caution">
    <text evidence="1">The sequence shown here is derived from an EMBL/GenBank/DDBJ whole genome shotgun (WGS) entry which is preliminary data.</text>
</comment>
<evidence type="ECO:0000313" key="2">
    <source>
        <dbReference type="Proteomes" id="UP001281147"/>
    </source>
</evidence>
<evidence type="ECO:0000313" key="1">
    <source>
        <dbReference type="EMBL" id="KAK3684403.1"/>
    </source>
</evidence>
<keyword evidence="2" id="KW-1185">Reference proteome</keyword>
<reference evidence="1" key="1">
    <citation type="submission" date="2023-07" db="EMBL/GenBank/DDBJ databases">
        <title>Black Yeasts Isolated from many extreme environments.</title>
        <authorList>
            <person name="Coleine C."/>
            <person name="Stajich J.E."/>
            <person name="Selbmann L."/>
        </authorList>
    </citation>
    <scope>NUCLEOTIDE SEQUENCE</scope>
    <source>
        <strain evidence="1">CCFEE 5714</strain>
    </source>
</reference>
<proteinExistence type="predicted"/>
<sequence>MTSQPNGTNGDHAKATPEHYDAIVIGGGGFSGLRALYEVRRQGLNAKAFEAGSGIGGTWYWNRYPGARTDSESWTFIFSFLREYGLDDWAWKERYPQQDEVEVYLNRLADHLELRQMIQFSTLVTAARRDEKRNVWKVKTSDGGEYTCKFLITGSGPLATPVDPPFPGLKSFKGEWYQTGLWPKEKVDFAGKRVAVVGAGATAVQVIPIVAHSAKHLTVFQRTPNYVIPSRNHPLTPEQYGEIKRDYKDIKQRALGQTWGFDMFDSKDMYTIIKEDPEEVQRVLDRGWEKGGFRYFFETFADLLMDEDCNKQVSDFVRRKIRTVVRDKETAEVLCPKYPVVTKRPPLGHHYYETFNKPNVSLVDCMKVPIEDVTPAGIKTADNEYDFDMIIFALGFDAVLGTLDKIDIRNENNERLGDNLKANLEVNLGSTVPGFANMFMIFGPTAAFANSPLIIDITSDFAGQTIAWMKENNVDRCESTKEGAEKWSQHVRDLYDMLIISKQKDNVRSWLMGNNIPGKKVTPVFFYGGVPAYYAALTKEREDGYPGHMFSKTDGPALTA</sequence>
<name>A0ACC3MBM1_9PEZI</name>
<gene>
    <name evidence="1" type="ORF">LTR37_020309</name>
</gene>
<organism evidence="1 2">
    <name type="scientific">Vermiconidia calcicola</name>
    <dbReference type="NCBI Taxonomy" id="1690605"/>
    <lineage>
        <taxon>Eukaryota</taxon>
        <taxon>Fungi</taxon>
        <taxon>Dikarya</taxon>
        <taxon>Ascomycota</taxon>
        <taxon>Pezizomycotina</taxon>
        <taxon>Dothideomycetes</taxon>
        <taxon>Dothideomycetidae</taxon>
        <taxon>Mycosphaerellales</taxon>
        <taxon>Extremaceae</taxon>
        <taxon>Vermiconidia</taxon>
    </lineage>
</organism>
<protein>
    <submittedName>
        <fullName evidence="1">Uncharacterized protein</fullName>
    </submittedName>
</protein>
<accession>A0ACC3MBM1</accession>